<keyword evidence="1" id="KW-1133">Transmembrane helix</keyword>
<proteinExistence type="predicted"/>
<reference evidence="2 3" key="1">
    <citation type="submission" date="2018-09" db="EMBL/GenBank/DDBJ databases">
        <title>Metagenome Assembled Genomes from an Advanced Water Purification Facility.</title>
        <authorList>
            <person name="Stamps B.W."/>
            <person name="Spear J.R."/>
        </authorList>
    </citation>
    <scope>NUCLEOTIDE SEQUENCE [LARGE SCALE GENOMIC DNA]</scope>
    <source>
        <strain evidence="2">Bin_54_1</strain>
    </source>
</reference>
<evidence type="ECO:0000313" key="2">
    <source>
        <dbReference type="EMBL" id="TXI30431.1"/>
    </source>
</evidence>
<dbReference type="Proteomes" id="UP000321055">
    <property type="component" value="Unassembled WGS sequence"/>
</dbReference>
<evidence type="ECO:0000256" key="1">
    <source>
        <dbReference type="SAM" id="Phobius"/>
    </source>
</evidence>
<name>A0A5C7VXZ2_9PROT</name>
<keyword evidence="1" id="KW-0812">Transmembrane</keyword>
<feature type="transmembrane region" description="Helical" evidence="1">
    <location>
        <begin position="171"/>
        <end position="191"/>
    </location>
</feature>
<comment type="caution">
    <text evidence="2">The sequence shown here is derived from an EMBL/GenBank/DDBJ whole genome shotgun (WGS) entry which is preliminary data.</text>
</comment>
<gene>
    <name evidence="2" type="ORF">E6Q60_01455</name>
</gene>
<dbReference type="InterPro" id="IPR005625">
    <property type="entry name" value="PepSY-ass_TM"/>
</dbReference>
<organism evidence="2 3">
    <name type="scientific">Nitrosomonas oligotropha</name>
    <dbReference type="NCBI Taxonomy" id="42354"/>
    <lineage>
        <taxon>Bacteria</taxon>
        <taxon>Pseudomonadati</taxon>
        <taxon>Pseudomonadota</taxon>
        <taxon>Betaproteobacteria</taxon>
        <taxon>Nitrosomonadales</taxon>
        <taxon>Nitrosomonadaceae</taxon>
        <taxon>Nitrosomonas</taxon>
    </lineage>
</organism>
<accession>A0A5C7VXZ2</accession>
<sequence>MSPKVKVIGNSLRDLKTRRKLWLKLHLYLGLSAGAVFVLIGLAGSLSVFGPEIDSMLNPALKKLSGGHAQITYRPLDEIASAAKSVIPEQGKPYAFVFPDRPDEAVIITYSLPAQALEQSEWHQVLVNPYNAEVLGQRLMFDASNPWRGTLMNFFVRFHYTLALGEAGKTLTGIVALLLLFSVSTGLILWWPKPGKLWQALTIKRHASVERFNFDLHKSAGFYFAILLLVILCTGIRMVFPAYVDDLVNLFSKLTPEPETLLSMEADHQLPISLVQVTAITDNRFPDGAYKWIFFPQGAPGFYRIVKRSPQEINRTRPSRTLWLDQYSGKIIHERDPLNDSAGDTVLRWLYPLHNGEAFGLPGRILIVLAGLVPLLLYVTGIIRWLQKKRSEKIYNKQHI</sequence>
<dbReference type="Pfam" id="PF03929">
    <property type="entry name" value="PepSY_TM"/>
    <property type="match status" value="1"/>
</dbReference>
<feature type="transmembrane region" description="Helical" evidence="1">
    <location>
        <begin position="21"/>
        <end position="49"/>
    </location>
</feature>
<keyword evidence="1" id="KW-0472">Membrane</keyword>
<dbReference type="AlphaFoldDB" id="A0A5C7VXZ2"/>
<protein>
    <submittedName>
        <fullName evidence="2">PepSY domain-containing protein</fullName>
    </submittedName>
</protein>
<evidence type="ECO:0000313" key="3">
    <source>
        <dbReference type="Proteomes" id="UP000321055"/>
    </source>
</evidence>
<dbReference type="EMBL" id="SSFX01000014">
    <property type="protein sequence ID" value="TXI30431.1"/>
    <property type="molecule type" value="Genomic_DNA"/>
</dbReference>
<dbReference type="PANTHER" id="PTHR34219">
    <property type="entry name" value="IRON-REGULATED INNER MEMBRANE PROTEIN-RELATED"/>
    <property type="match status" value="1"/>
</dbReference>
<feature type="transmembrane region" description="Helical" evidence="1">
    <location>
        <begin position="221"/>
        <end position="244"/>
    </location>
</feature>
<feature type="transmembrane region" description="Helical" evidence="1">
    <location>
        <begin position="365"/>
        <end position="386"/>
    </location>
</feature>